<dbReference type="PANTHER" id="PTHR31373:SF27">
    <property type="entry name" value="TROVE DOMAIN-CONTAINING PROTEIN"/>
    <property type="match status" value="1"/>
</dbReference>
<evidence type="ECO:0000313" key="3">
    <source>
        <dbReference type="Proteomes" id="UP000327013"/>
    </source>
</evidence>
<proteinExistence type="predicted"/>
<sequence length="258" mass="30599">MDGAHYAYRVRDRLRKKVLVPLHRALGRKRMIDNYSSKKKFVKFVNCITIVDDNYQFRAGYDCTERFCLTFQLMTYEFCGSPWRGKVLTYIVNPEFVDIEGDDLGSSIHFLRFLNLYESSQPSKCCEYPKLIQFLDKILETAKDLKLSKENMIEIIFVFDRWGDRKRLEYFDDWDKSYGTMHEKYESNGYVLPKIVHCKWLYSYPRLSVVGTLLIKLLGSSEENFRIFLESDGILDPTVELKKSKIWKEDYPKLVLCD</sequence>
<reference evidence="2 3" key="1">
    <citation type="submission" date="2019-06" db="EMBL/GenBank/DDBJ databases">
        <title>A chromosomal-level reference genome of Carpinus fangiana (Coryloideae, Betulaceae).</title>
        <authorList>
            <person name="Yang X."/>
            <person name="Wang Z."/>
            <person name="Zhang L."/>
            <person name="Hao G."/>
            <person name="Liu J."/>
            <person name="Yang Y."/>
        </authorList>
    </citation>
    <scope>NUCLEOTIDE SEQUENCE [LARGE SCALE GENOMIC DNA]</scope>
    <source>
        <strain evidence="2">Cfa_2016G</strain>
        <tissue evidence="2">Leaf</tissue>
    </source>
</reference>
<evidence type="ECO:0000259" key="1">
    <source>
        <dbReference type="Pfam" id="PF25043"/>
    </source>
</evidence>
<dbReference type="EMBL" id="CM017326">
    <property type="protein sequence ID" value="KAE8077764.1"/>
    <property type="molecule type" value="Genomic_DNA"/>
</dbReference>
<dbReference type="PANTHER" id="PTHR31373">
    <property type="entry name" value="OS06G0652100 PROTEIN"/>
    <property type="match status" value="1"/>
</dbReference>
<keyword evidence="3" id="KW-1185">Reference proteome</keyword>
<feature type="domain" description="DUF7788" evidence="1">
    <location>
        <begin position="61"/>
        <end position="240"/>
    </location>
</feature>
<dbReference type="OrthoDB" id="1817044at2759"/>
<protein>
    <recommendedName>
        <fullName evidence="1">DUF7788 domain-containing protein</fullName>
    </recommendedName>
</protein>
<organism evidence="2 3">
    <name type="scientific">Carpinus fangiana</name>
    <dbReference type="NCBI Taxonomy" id="176857"/>
    <lineage>
        <taxon>Eukaryota</taxon>
        <taxon>Viridiplantae</taxon>
        <taxon>Streptophyta</taxon>
        <taxon>Embryophyta</taxon>
        <taxon>Tracheophyta</taxon>
        <taxon>Spermatophyta</taxon>
        <taxon>Magnoliopsida</taxon>
        <taxon>eudicotyledons</taxon>
        <taxon>Gunneridae</taxon>
        <taxon>Pentapetalae</taxon>
        <taxon>rosids</taxon>
        <taxon>fabids</taxon>
        <taxon>Fagales</taxon>
        <taxon>Betulaceae</taxon>
        <taxon>Carpinus</taxon>
    </lineage>
</organism>
<gene>
    <name evidence="2" type="ORF">FH972_016294</name>
</gene>
<accession>A0A5N6RGM2</accession>
<dbReference type="Pfam" id="PF25043">
    <property type="entry name" value="DUF7788"/>
    <property type="match status" value="1"/>
</dbReference>
<evidence type="ECO:0000313" key="2">
    <source>
        <dbReference type="EMBL" id="KAE8077764.1"/>
    </source>
</evidence>
<dbReference type="AlphaFoldDB" id="A0A5N6RGM2"/>
<dbReference type="Proteomes" id="UP000327013">
    <property type="component" value="Chromosome 6"/>
</dbReference>
<name>A0A5N6RGM2_9ROSI</name>
<dbReference type="InterPro" id="IPR056690">
    <property type="entry name" value="DUF7788"/>
</dbReference>
<dbReference type="InterPro" id="IPR011205">
    <property type="entry name" value="UCP015417_vWA"/>
</dbReference>